<feature type="coiled-coil region" evidence="1">
    <location>
        <begin position="1050"/>
        <end position="1077"/>
    </location>
</feature>
<feature type="compositionally biased region" description="Polar residues" evidence="2">
    <location>
        <begin position="1"/>
        <end position="17"/>
    </location>
</feature>
<dbReference type="PANTHER" id="PTHR48125:SF10">
    <property type="entry name" value="OS12G0136300 PROTEIN"/>
    <property type="match status" value="1"/>
</dbReference>
<feature type="compositionally biased region" description="Low complexity" evidence="2">
    <location>
        <begin position="680"/>
        <end position="703"/>
    </location>
</feature>
<reference evidence="3" key="1">
    <citation type="submission" date="2023-10" db="EMBL/GenBank/DDBJ databases">
        <authorList>
            <person name="Chen Y."/>
            <person name="Shah S."/>
            <person name="Dougan E. K."/>
            <person name="Thang M."/>
            <person name="Chan C."/>
        </authorList>
    </citation>
    <scope>NUCLEOTIDE SEQUENCE [LARGE SCALE GENOMIC DNA]</scope>
</reference>
<evidence type="ECO:0000256" key="2">
    <source>
        <dbReference type="SAM" id="MobiDB-lite"/>
    </source>
</evidence>
<keyword evidence="1" id="KW-0175">Coiled coil</keyword>
<proteinExistence type="predicted"/>
<evidence type="ECO:0000313" key="4">
    <source>
        <dbReference type="Proteomes" id="UP001189429"/>
    </source>
</evidence>
<feature type="region of interest" description="Disordered" evidence="2">
    <location>
        <begin position="900"/>
        <end position="927"/>
    </location>
</feature>
<evidence type="ECO:0000313" key="3">
    <source>
        <dbReference type="EMBL" id="CAK0889723.1"/>
    </source>
</evidence>
<feature type="region of interest" description="Disordered" evidence="2">
    <location>
        <begin position="680"/>
        <end position="710"/>
    </location>
</feature>
<feature type="compositionally biased region" description="Low complexity" evidence="2">
    <location>
        <begin position="176"/>
        <end position="186"/>
    </location>
</feature>
<feature type="compositionally biased region" description="Low complexity" evidence="2">
    <location>
        <begin position="606"/>
        <end position="638"/>
    </location>
</feature>
<feature type="region of interest" description="Disordered" evidence="2">
    <location>
        <begin position="1115"/>
        <end position="1143"/>
    </location>
</feature>
<dbReference type="InterPro" id="IPR011989">
    <property type="entry name" value="ARM-like"/>
</dbReference>
<dbReference type="InterPro" id="IPR016024">
    <property type="entry name" value="ARM-type_fold"/>
</dbReference>
<accession>A0ABN9WSF9</accession>
<protein>
    <submittedName>
        <fullName evidence="3">Uncharacterized protein</fullName>
    </submittedName>
</protein>
<dbReference type="Proteomes" id="UP001189429">
    <property type="component" value="Unassembled WGS sequence"/>
</dbReference>
<sequence length="1215" mass="129382">MTSEAVQAALQSGSTPGTRERNKAEDAIVAWRDEGKVEGNTEDLARLYLALKPLAAAENRKVTPNMMKSWYGEIKKEVAVMRWVFIQTKEKLPVFPPKLEKEWLLRPDEVADLPSHFDPEEVWIIDDGCPRPALGAGVLHVQVRVVKTQKAPAKGSPAPAIMGAVSPASEMPAAMASASSAPAGAPGAPPPGAGPAGQQAPKPAARRVLEKRESLTDEQAAEQLAQGIEEDCKNQRVSSKNKDLTSTVEVRFRMWLSHLKTLRAREQGKTVEEFVESLDQYNKEFPSFVVKCLLLTECWPQIEPVASQLKDLGAEFPSLLPRLGKAIVAMCEQGYDLNLATFEIDGLALSRMPTLVHSPFVESYTAAKQAHRVKMLTDENSGMTPAAKKDMVEEVLELSASLRPEHLRLLKFAQTFMALNGKALGFWLLEETGRFDLLGEWDADSEFMKVKPFADAKSKWRDAPAGEFMSAADVIIKHDLVESVKSPVAKAVIVDLVSLQAAENSCSPGSAWATFGRKLFEDVAASRLGLKRPGVELSTAADMPEGFPESCQAELRDVILGLAKKATPELRDYILGLAKNAAEAPAQVAKGPAKVKKELADGATALGQPGQAAQGPAEAGEVTTETAPAEPQGAPEAASEGDGSAEVAEAMALAAYESHKKLPLGTATLDQVASSSAGVATATGQPGQAATAAGGSDLAATPDAAPPPPQAAAAAAAQQATAPFKAGDKVRTIAIKEKEKWNDQQATALRMVGWEGKKYSVMMESGPQKGKKRDYESRFLKPWEASAEKTLVAPAGQSPAPSPADDEAARAAKKQRSMELTRRLFGKLPEVLSRVAARGNEVAVHAVCSSLDDQDVFVRLEALEVLPKLARSSDERVAAKVRLKLADRDRQVRDAAKAALGSLGGPDADGGEPERKTQPGSWSESGKEVCQDLKMAGAAAGGCEATWESLNQEVERLTAGRRRGVNFSEDFAVDRVRAALAKLHQQHCRQGEGGGALAGAAAARGEAGDPLALLPRRPSAGARGQVEDLVGLRIELAMEEQRSLMQRAKIDEARMQIARATEQRDCLKQELAVEEAGRRSASEVQASQWREAALRTHLCLASLRAKEQEISQLQATLSKPGGAAETGDRPTAFHSEAGPPRQPGHLACAAGASRTRQGGGTGGGADEARPHGLSCRILQECAGSCQAWLTRAQIDPGQYVVTAAACGDGVHAERG</sequence>
<feature type="region of interest" description="Disordered" evidence="2">
    <location>
        <begin position="176"/>
        <end position="221"/>
    </location>
</feature>
<gene>
    <name evidence="3" type="ORF">PCOR1329_LOCUS70188</name>
</gene>
<name>A0ABN9WSF9_9DINO</name>
<feature type="region of interest" description="Disordered" evidence="2">
    <location>
        <begin position="1"/>
        <end position="23"/>
    </location>
</feature>
<evidence type="ECO:0000256" key="1">
    <source>
        <dbReference type="SAM" id="Coils"/>
    </source>
</evidence>
<dbReference type="Gene3D" id="1.25.10.10">
    <property type="entry name" value="Leucine-rich Repeat Variant"/>
    <property type="match status" value="1"/>
</dbReference>
<keyword evidence="4" id="KW-1185">Reference proteome</keyword>
<feature type="region of interest" description="Disordered" evidence="2">
    <location>
        <begin position="606"/>
        <end position="645"/>
    </location>
</feature>
<organism evidence="3 4">
    <name type="scientific">Prorocentrum cordatum</name>
    <dbReference type="NCBI Taxonomy" id="2364126"/>
    <lineage>
        <taxon>Eukaryota</taxon>
        <taxon>Sar</taxon>
        <taxon>Alveolata</taxon>
        <taxon>Dinophyceae</taxon>
        <taxon>Prorocentrales</taxon>
        <taxon>Prorocentraceae</taxon>
        <taxon>Prorocentrum</taxon>
    </lineage>
</organism>
<dbReference type="EMBL" id="CAUYUJ010019259">
    <property type="protein sequence ID" value="CAK0889723.1"/>
    <property type="molecule type" value="Genomic_DNA"/>
</dbReference>
<dbReference type="SUPFAM" id="SSF48371">
    <property type="entry name" value="ARM repeat"/>
    <property type="match status" value="1"/>
</dbReference>
<comment type="caution">
    <text evidence="3">The sequence shown here is derived from an EMBL/GenBank/DDBJ whole genome shotgun (WGS) entry which is preliminary data.</text>
</comment>
<dbReference type="PANTHER" id="PTHR48125">
    <property type="entry name" value="LP07818P1"/>
    <property type="match status" value="1"/>
</dbReference>